<dbReference type="CDD" id="cd00093">
    <property type="entry name" value="HTH_XRE"/>
    <property type="match status" value="1"/>
</dbReference>
<dbReference type="PROSITE" id="PS50943">
    <property type="entry name" value="HTH_CROC1"/>
    <property type="match status" value="1"/>
</dbReference>
<gene>
    <name evidence="3" type="ORF">HZU75_14530</name>
</gene>
<evidence type="ECO:0000313" key="3">
    <source>
        <dbReference type="EMBL" id="QLI82646.1"/>
    </source>
</evidence>
<organism evidence="3 4">
    <name type="scientific">Chitinibacter fontanus</name>
    <dbReference type="NCBI Taxonomy" id="1737446"/>
    <lineage>
        <taxon>Bacteria</taxon>
        <taxon>Pseudomonadati</taxon>
        <taxon>Pseudomonadota</taxon>
        <taxon>Betaproteobacteria</taxon>
        <taxon>Neisseriales</taxon>
        <taxon>Chitinibacteraceae</taxon>
        <taxon>Chitinibacter</taxon>
    </lineage>
</organism>
<dbReference type="GO" id="GO:0005829">
    <property type="term" value="C:cytosol"/>
    <property type="evidence" value="ECO:0007669"/>
    <property type="project" value="TreeGrafter"/>
</dbReference>
<evidence type="ECO:0000259" key="2">
    <source>
        <dbReference type="PROSITE" id="PS50943"/>
    </source>
</evidence>
<dbReference type="PANTHER" id="PTHR46797">
    <property type="entry name" value="HTH-TYPE TRANSCRIPTIONAL REGULATOR"/>
    <property type="match status" value="1"/>
</dbReference>
<reference evidence="3 4" key="1">
    <citation type="journal article" date="2016" name="Int. J. Syst. Evol. Microbiol.">
        <title>Chitinibacter fontanus sp. nov., isolated from a spring.</title>
        <authorList>
            <person name="Sheu S.Y."/>
            <person name="Li Y.S."/>
            <person name="Young C.C."/>
            <person name="Chen W.M."/>
        </authorList>
    </citation>
    <scope>NUCLEOTIDE SEQUENCE [LARGE SCALE GENOMIC DNA]</scope>
    <source>
        <strain evidence="3 4">STM-7</strain>
    </source>
</reference>
<name>A0A7D5ZFH1_9NEIS</name>
<accession>A0A7D5ZFH1</accession>
<evidence type="ECO:0000256" key="1">
    <source>
        <dbReference type="ARBA" id="ARBA00023125"/>
    </source>
</evidence>
<dbReference type="KEGG" id="cfon:HZU75_14530"/>
<dbReference type="InterPro" id="IPR050807">
    <property type="entry name" value="TransReg_Diox_bact_type"/>
</dbReference>
<keyword evidence="4" id="KW-1185">Reference proteome</keyword>
<dbReference type="AlphaFoldDB" id="A0A7D5ZFH1"/>
<sequence length="80" mass="8990">MNQFDQLRQNLGTNVKAVRKERKRSQEQLAFDADIDRTYVSQIERGVSNPSLQVLCKIAESLDTDVLSLLASPPEEASAR</sequence>
<dbReference type="GO" id="GO:0003700">
    <property type="term" value="F:DNA-binding transcription factor activity"/>
    <property type="evidence" value="ECO:0007669"/>
    <property type="project" value="TreeGrafter"/>
</dbReference>
<dbReference type="Proteomes" id="UP000510822">
    <property type="component" value="Chromosome"/>
</dbReference>
<feature type="domain" description="HTH cro/C1-type" evidence="2">
    <location>
        <begin position="15"/>
        <end position="69"/>
    </location>
</feature>
<protein>
    <submittedName>
        <fullName evidence="3">Helix-turn-helix transcriptional regulator</fullName>
    </submittedName>
</protein>
<dbReference type="InterPro" id="IPR001387">
    <property type="entry name" value="Cro/C1-type_HTH"/>
</dbReference>
<dbReference type="SMART" id="SM00530">
    <property type="entry name" value="HTH_XRE"/>
    <property type="match status" value="1"/>
</dbReference>
<dbReference type="InterPro" id="IPR010982">
    <property type="entry name" value="Lambda_DNA-bd_dom_sf"/>
</dbReference>
<dbReference type="SUPFAM" id="SSF47413">
    <property type="entry name" value="lambda repressor-like DNA-binding domains"/>
    <property type="match status" value="1"/>
</dbReference>
<dbReference type="Gene3D" id="1.10.260.40">
    <property type="entry name" value="lambda repressor-like DNA-binding domains"/>
    <property type="match status" value="1"/>
</dbReference>
<dbReference type="PANTHER" id="PTHR46797:SF1">
    <property type="entry name" value="METHYLPHOSPHONATE SYNTHASE"/>
    <property type="match status" value="1"/>
</dbReference>
<proteinExistence type="predicted"/>
<evidence type="ECO:0000313" key="4">
    <source>
        <dbReference type="Proteomes" id="UP000510822"/>
    </source>
</evidence>
<dbReference type="GO" id="GO:0003677">
    <property type="term" value="F:DNA binding"/>
    <property type="evidence" value="ECO:0007669"/>
    <property type="project" value="UniProtKB-KW"/>
</dbReference>
<dbReference type="Pfam" id="PF01381">
    <property type="entry name" value="HTH_3"/>
    <property type="match status" value="1"/>
</dbReference>
<dbReference type="RefSeq" id="WP_180306722.1">
    <property type="nucleotide sequence ID" value="NZ_CP058952.1"/>
</dbReference>
<keyword evidence="1" id="KW-0238">DNA-binding</keyword>
<dbReference type="EMBL" id="CP058952">
    <property type="protein sequence ID" value="QLI82646.1"/>
    <property type="molecule type" value="Genomic_DNA"/>
</dbReference>